<dbReference type="EMBL" id="CM029051">
    <property type="protein sequence ID" value="KAG2560562.1"/>
    <property type="molecule type" value="Genomic_DNA"/>
</dbReference>
<keyword evidence="3" id="KW-1185">Reference proteome</keyword>
<comment type="caution">
    <text evidence="2">The sequence shown here is derived from an EMBL/GenBank/DDBJ whole genome shotgun (WGS) entry which is preliminary data.</text>
</comment>
<dbReference type="Proteomes" id="UP000823388">
    <property type="component" value="Chromosome 8K"/>
</dbReference>
<name>A0A8T0PK44_PANVG</name>
<evidence type="ECO:0000256" key="1">
    <source>
        <dbReference type="SAM" id="MobiDB-lite"/>
    </source>
</evidence>
<sequence>MPRSRTTLLKDTRLARIMPPLVGSPPPHPIVDGTREGHFLARFMTPLAGSPPPTCPTTAAAPRPRCRFSTQSPAPRHGKELAPAGALASPLALGGLGSTARTISSCLRPPWHAAGAAPACSRLLIGVAWGHTPARTWPPAASPAGRGRHPRYTATFHSGIPVLWCMFGEEEIQEGLDLEAEFLL</sequence>
<dbReference type="AlphaFoldDB" id="A0A8T0PK44"/>
<accession>A0A8T0PK44</accession>
<gene>
    <name evidence="2" type="ORF">PVAP13_8KG102628</name>
</gene>
<evidence type="ECO:0000313" key="2">
    <source>
        <dbReference type="EMBL" id="KAG2560562.1"/>
    </source>
</evidence>
<reference evidence="2" key="1">
    <citation type="submission" date="2020-05" db="EMBL/GenBank/DDBJ databases">
        <title>WGS assembly of Panicum virgatum.</title>
        <authorList>
            <person name="Lovell J.T."/>
            <person name="Jenkins J."/>
            <person name="Shu S."/>
            <person name="Juenger T.E."/>
            <person name="Schmutz J."/>
        </authorList>
    </citation>
    <scope>NUCLEOTIDE SEQUENCE</scope>
    <source>
        <strain evidence="2">AP13</strain>
    </source>
</reference>
<feature type="region of interest" description="Disordered" evidence="1">
    <location>
        <begin position="50"/>
        <end position="81"/>
    </location>
</feature>
<organism evidence="2 3">
    <name type="scientific">Panicum virgatum</name>
    <name type="common">Blackwell switchgrass</name>
    <dbReference type="NCBI Taxonomy" id="38727"/>
    <lineage>
        <taxon>Eukaryota</taxon>
        <taxon>Viridiplantae</taxon>
        <taxon>Streptophyta</taxon>
        <taxon>Embryophyta</taxon>
        <taxon>Tracheophyta</taxon>
        <taxon>Spermatophyta</taxon>
        <taxon>Magnoliopsida</taxon>
        <taxon>Liliopsida</taxon>
        <taxon>Poales</taxon>
        <taxon>Poaceae</taxon>
        <taxon>PACMAD clade</taxon>
        <taxon>Panicoideae</taxon>
        <taxon>Panicodae</taxon>
        <taxon>Paniceae</taxon>
        <taxon>Panicinae</taxon>
        <taxon>Panicum</taxon>
        <taxon>Panicum sect. Hiantes</taxon>
    </lineage>
</organism>
<protein>
    <submittedName>
        <fullName evidence="2">Uncharacterized protein</fullName>
    </submittedName>
</protein>
<evidence type="ECO:0000313" key="3">
    <source>
        <dbReference type="Proteomes" id="UP000823388"/>
    </source>
</evidence>
<proteinExistence type="predicted"/>